<sequence>MIDPDTGKLQIRFQSLPKSCDFEAYVIELEIYDEGAAYEEALMCSTGNTSWVTHSRKFADNTICSNCTSDNCMQEHVAHFNYVYQGIYRLKITPYVNGNTRQAQRSYRLHINSTATNYVKKEFSGVHLNVSLQYRSASRELNLGIPLLIEHPDAVKIEVKYSSAYIDLYGITVYGNVNKTDIHCDDDDKTRQPSCQMDKKGLECTFYNASHGLYIVYVSFIDDRCATGTVWTNSHPDSCFWVIKKEVAPDTTVTDALMPPRDSVPSHVLYTSILIIILVGAIIASLIAKRICKRKRELSNGIVGKPTENTRKTNTEHTYNFNNGYSNRFNFGQFLTMTEKPRPEVLLVYAREGQPFMELMSCFRRVLSKIFKCQVYDCFDGDLWNEVSLDPKGWIHTLIVEREAKVIIVSSAAGAAQHKSLLDNAYTNSNENPHPFDGLYLYAIRIVRDGLKEDSYKNLFVISFDGITESNHLLEYLNPFTRFVLPKHLYKLFEHLHDSEYLRNVDINRLEEKQEVRQLRLQLDHLKNLKLLGNR</sequence>
<dbReference type="Pfam" id="PF08357">
    <property type="entry name" value="SEFIR"/>
    <property type="match status" value="1"/>
</dbReference>
<evidence type="ECO:0000259" key="2">
    <source>
        <dbReference type="Pfam" id="PF08357"/>
    </source>
</evidence>
<evidence type="ECO:0000313" key="4">
    <source>
        <dbReference type="Proteomes" id="UP001359485"/>
    </source>
</evidence>
<dbReference type="Proteomes" id="UP001359485">
    <property type="component" value="Unassembled WGS sequence"/>
</dbReference>
<name>A0ABR1BCM1_POLSC</name>
<dbReference type="Gene3D" id="3.40.50.11530">
    <property type="match status" value="1"/>
</dbReference>
<organism evidence="3 4">
    <name type="scientific">Polyplax serrata</name>
    <name type="common">Common mouse louse</name>
    <dbReference type="NCBI Taxonomy" id="468196"/>
    <lineage>
        <taxon>Eukaryota</taxon>
        <taxon>Metazoa</taxon>
        <taxon>Ecdysozoa</taxon>
        <taxon>Arthropoda</taxon>
        <taxon>Hexapoda</taxon>
        <taxon>Insecta</taxon>
        <taxon>Pterygota</taxon>
        <taxon>Neoptera</taxon>
        <taxon>Paraneoptera</taxon>
        <taxon>Psocodea</taxon>
        <taxon>Troctomorpha</taxon>
        <taxon>Phthiraptera</taxon>
        <taxon>Anoplura</taxon>
        <taxon>Polyplacidae</taxon>
        <taxon>Polyplax</taxon>
    </lineage>
</organism>
<feature type="domain" description="SEFIR" evidence="2">
    <location>
        <begin position="344"/>
        <end position="496"/>
    </location>
</feature>
<evidence type="ECO:0000313" key="3">
    <source>
        <dbReference type="EMBL" id="KAK6640450.1"/>
    </source>
</evidence>
<keyword evidence="1" id="KW-1133">Transmembrane helix</keyword>
<accession>A0ABR1BCM1</accession>
<feature type="transmembrane region" description="Helical" evidence="1">
    <location>
        <begin position="268"/>
        <end position="288"/>
    </location>
</feature>
<keyword evidence="4" id="KW-1185">Reference proteome</keyword>
<gene>
    <name evidence="3" type="ORF">RUM44_012144</name>
</gene>
<dbReference type="InterPro" id="IPR013568">
    <property type="entry name" value="SEFIR_dom"/>
</dbReference>
<comment type="caution">
    <text evidence="3">The sequence shown here is derived from an EMBL/GenBank/DDBJ whole genome shotgun (WGS) entry which is preliminary data.</text>
</comment>
<evidence type="ECO:0000256" key="1">
    <source>
        <dbReference type="SAM" id="Phobius"/>
    </source>
</evidence>
<reference evidence="3 4" key="1">
    <citation type="submission" date="2023-09" db="EMBL/GenBank/DDBJ databases">
        <title>Genomes of two closely related lineages of the louse Polyplax serrata with different host specificities.</title>
        <authorList>
            <person name="Martinu J."/>
            <person name="Tarabai H."/>
            <person name="Stefka J."/>
            <person name="Hypsa V."/>
        </authorList>
    </citation>
    <scope>NUCLEOTIDE SEQUENCE [LARGE SCALE GENOMIC DNA]</scope>
    <source>
        <strain evidence="3">98ZLc_SE</strain>
    </source>
</reference>
<keyword evidence="1" id="KW-0472">Membrane</keyword>
<protein>
    <recommendedName>
        <fullName evidence="2">SEFIR domain-containing protein</fullName>
    </recommendedName>
</protein>
<dbReference type="EMBL" id="JAWJWF010000001">
    <property type="protein sequence ID" value="KAK6640450.1"/>
    <property type="molecule type" value="Genomic_DNA"/>
</dbReference>
<keyword evidence="1" id="KW-0812">Transmembrane</keyword>
<proteinExistence type="predicted"/>